<dbReference type="Gene3D" id="2.40.420.20">
    <property type="match status" value="1"/>
</dbReference>
<keyword evidence="2" id="KW-0175">Coiled coil</keyword>
<protein>
    <submittedName>
        <fullName evidence="6">Efflux transporter, RND family, MFP subunit</fullName>
    </submittedName>
</protein>
<feature type="domain" description="YbhG-like alpha-helical hairpin" evidence="4">
    <location>
        <begin position="339"/>
        <end position="445"/>
    </location>
</feature>
<evidence type="ECO:0000313" key="6">
    <source>
        <dbReference type="EMBL" id="AFZ33845.1"/>
    </source>
</evidence>
<dbReference type="AlphaFoldDB" id="K9XML6"/>
<keyword evidence="3" id="KW-1133">Transmembrane helix</keyword>
<evidence type="ECO:0000256" key="2">
    <source>
        <dbReference type="SAM" id="Coils"/>
    </source>
</evidence>
<dbReference type="Pfam" id="PF25881">
    <property type="entry name" value="HH_YBHG"/>
    <property type="match status" value="1"/>
</dbReference>
<dbReference type="RefSeq" id="WP_015191518.1">
    <property type="nucleotide sequence ID" value="NC_019748.1"/>
</dbReference>
<dbReference type="Gene3D" id="2.40.30.170">
    <property type="match status" value="1"/>
</dbReference>
<evidence type="ECO:0000259" key="5">
    <source>
        <dbReference type="Pfam" id="PF25954"/>
    </source>
</evidence>
<dbReference type="Gene3D" id="1.10.287.470">
    <property type="entry name" value="Helix hairpin bin"/>
    <property type="match status" value="3"/>
</dbReference>
<dbReference type="InterPro" id="IPR058792">
    <property type="entry name" value="Beta-barrel_RND_2"/>
</dbReference>
<dbReference type="GO" id="GO:0015562">
    <property type="term" value="F:efflux transmembrane transporter activity"/>
    <property type="evidence" value="ECO:0007669"/>
    <property type="project" value="TreeGrafter"/>
</dbReference>
<sequence>MNKQLIDIEATQLNNETVNPFVEETIPTQQITQLKVSSEKSPSEQLIEALLTYPDRAIDILEANEELINSELVEQMELAAVQMKAKGSTDAANFLKNIASQIKKALAVCEFREANEESLSAYHHLIEVLLTYPNQTSKILATNKKLLDAGLFQVMEQMAMQMSTNGSEKAAVFLQDLADQLQEAGYHQLPAAQTKRNWKLWFGGAVVLLSGLSILLINPFAAKTPPSQESTLNSVVSSDNALPFKTVALEAVDSYQVSRNYTGTIAANRSSELGFERNGKLLSIDVDEGQKVETGTILATLDRSSLEVQRQQLLAERSQGEAQLREMQAGSRPETIAAARAKLDQAQAQLDQMEAGSRAETIAASRATVTELEKQLELAQSKRDRRKGLYQQGAISREQYEEVDTEVNAQQARLDQAKSQLDEILAGTRPEEIEAQQAKVAETQSQLDELLAGTRPEQIDAQQAAIAQIDAQIASLDIDLNKSTLKAPFAGTIGAINLNEGTAVSAGQGVIRLVENGDIEAHIGVPVAEVAQIKTGSTQSLKIGEKIYQAKVSSVLPEVDSATRTRTVVLKLEGIAANEISPGQTANLALDQTVATSGYWLPNTALVSGVRGLWSCYVIGEPIQNNIYRVARKDVEVLYTEGERVLVRGTLQKSDRVIVSGTNRLAPGQLVSVIGD</sequence>
<evidence type="ECO:0000259" key="4">
    <source>
        <dbReference type="Pfam" id="PF25881"/>
    </source>
</evidence>
<dbReference type="PATRIC" id="fig|111780.3.peg.236"/>
<feature type="domain" description="CusB-like beta-barrel" evidence="5">
    <location>
        <begin position="525"/>
        <end position="592"/>
    </location>
</feature>
<comment type="similarity">
    <text evidence="1">Belongs to the membrane fusion protein (MFP) (TC 8.A.1) family.</text>
</comment>
<feature type="coiled-coil region" evidence="2">
    <location>
        <begin position="336"/>
        <end position="453"/>
    </location>
</feature>
<gene>
    <name evidence="6" type="ordered locus">Sta7437_0228</name>
</gene>
<dbReference type="PANTHER" id="PTHR30469:SF11">
    <property type="entry name" value="BLL4320 PROTEIN"/>
    <property type="match status" value="1"/>
</dbReference>
<keyword evidence="3" id="KW-0812">Transmembrane</keyword>
<evidence type="ECO:0000256" key="1">
    <source>
        <dbReference type="ARBA" id="ARBA00009477"/>
    </source>
</evidence>
<reference evidence="7" key="1">
    <citation type="journal article" date="2013" name="Proc. Natl. Acad. Sci. U.S.A.">
        <title>Improving the coverage of the cyanobacterial phylum using diversity-driven genome sequencing.</title>
        <authorList>
            <person name="Shih P.M."/>
            <person name="Wu D."/>
            <person name="Latifi A."/>
            <person name="Axen S.D."/>
            <person name="Fewer D.P."/>
            <person name="Talla E."/>
            <person name="Calteau A."/>
            <person name="Cai F."/>
            <person name="Tandeau de Marsac N."/>
            <person name="Rippka R."/>
            <person name="Herdman M."/>
            <person name="Sivonen K."/>
            <person name="Coursin T."/>
            <person name="Laurent T."/>
            <person name="Goodwin L."/>
            <person name="Nolan M."/>
            <person name="Davenport K.W."/>
            <person name="Han C.S."/>
            <person name="Rubin E.M."/>
            <person name="Eisen J.A."/>
            <person name="Woyke T."/>
            <person name="Gugger M."/>
            <person name="Kerfeld C.A."/>
        </authorList>
    </citation>
    <scope>NUCLEOTIDE SEQUENCE [LARGE SCALE GENOMIC DNA]</scope>
    <source>
        <strain evidence="7">ATCC 29371 / PCC 7437</strain>
    </source>
</reference>
<keyword evidence="3" id="KW-0472">Membrane</keyword>
<dbReference type="GO" id="GO:1990281">
    <property type="term" value="C:efflux pump complex"/>
    <property type="evidence" value="ECO:0007669"/>
    <property type="project" value="TreeGrafter"/>
</dbReference>
<name>K9XML6_STAC7</name>
<dbReference type="NCBIfam" id="TIGR01730">
    <property type="entry name" value="RND_mfp"/>
    <property type="match status" value="1"/>
</dbReference>
<dbReference type="EMBL" id="CP003653">
    <property type="protein sequence ID" value="AFZ33845.1"/>
    <property type="molecule type" value="Genomic_DNA"/>
</dbReference>
<dbReference type="HOGENOM" id="CLU_406470_0_0_3"/>
<dbReference type="eggNOG" id="COG0845">
    <property type="taxonomic scope" value="Bacteria"/>
</dbReference>
<proteinExistence type="inferred from homology"/>
<dbReference type="PANTHER" id="PTHR30469">
    <property type="entry name" value="MULTIDRUG RESISTANCE PROTEIN MDTA"/>
    <property type="match status" value="1"/>
</dbReference>
<dbReference type="InterPro" id="IPR059052">
    <property type="entry name" value="HH_YbhG-like"/>
</dbReference>
<dbReference type="Pfam" id="PF25954">
    <property type="entry name" value="Beta-barrel_RND_2"/>
    <property type="match status" value="1"/>
</dbReference>
<organism evidence="6 7">
    <name type="scientific">Stanieria cyanosphaera (strain ATCC 29371 / PCC 7437)</name>
    <dbReference type="NCBI Taxonomy" id="111780"/>
    <lineage>
        <taxon>Bacteria</taxon>
        <taxon>Bacillati</taxon>
        <taxon>Cyanobacteriota</taxon>
        <taxon>Cyanophyceae</taxon>
        <taxon>Pleurocapsales</taxon>
        <taxon>Dermocarpellaceae</taxon>
        <taxon>Stanieria</taxon>
    </lineage>
</organism>
<evidence type="ECO:0000313" key="7">
    <source>
        <dbReference type="Proteomes" id="UP000010473"/>
    </source>
</evidence>
<dbReference type="Proteomes" id="UP000010473">
    <property type="component" value="Chromosome"/>
</dbReference>
<dbReference type="KEGG" id="scs:Sta7437_0228"/>
<dbReference type="Gene3D" id="2.40.50.100">
    <property type="match status" value="2"/>
</dbReference>
<dbReference type="SUPFAM" id="SSF111369">
    <property type="entry name" value="HlyD-like secretion proteins"/>
    <property type="match status" value="3"/>
</dbReference>
<dbReference type="InterPro" id="IPR006143">
    <property type="entry name" value="RND_pump_MFP"/>
</dbReference>
<accession>K9XML6</accession>
<dbReference type="STRING" id="111780.Sta7437_0228"/>
<feature type="transmembrane region" description="Helical" evidence="3">
    <location>
        <begin position="200"/>
        <end position="221"/>
    </location>
</feature>
<keyword evidence="7" id="KW-1185">Reference proteome</keyword>
<evidence type="ECO:0000256" key="3">
    <source>
        <dbReference type="SAM" id="Phobius"/>
    </source>
</evidence>